<dbReference type="EMBL" id="KN839713">
    <property type="protein sequence ID" value="KIJ89457.1"/>
    <property type="molecule type" value="Genomic_DNA"/>
</dbReference>
<dbReference type="HOGENOM" id="CLU_1740818_0_0_1"/>
<keyword evidence="3" id="KW-1185">Reference proteome</keyword>
<reference evidence="3" key="2">
    <citation type="submission" date="2015-01" db="EMBL/GenBank/DDBJ databases">
        <title>Evolutionary Origins and Diversification of the Mycorrhizal Mutualists.</title>
        <authorList>
            <consortium name="DOE Joint Genome Institute"/>
            <consortium name="Mycorrhizal Genomics Consortium"/>
            <person name="Kohler A."/>
            <person name="Kuo A."/>
            <person name="Nagy L.G."/>
            <person name="Floudas D."/>
            <person name="Copeland A."/>
            <person name="Barry K.W."/>
            <person name="Cichocki N."/>
            <person name="Veneault-Fourrey C."/>
            <person name="LaButti K."/>
            <person name="Lindquist E.A."/>
            <person name="Lipzen A."/>
            <person name="Lundell T."/>
            <person name="Morin E."/>
            <person name="Murat C."/>
            <person name="Riley R."/>
            <person name="Ohm R."/>
            <person name="Sun H."/>
            <person name="Tunlid A."/>
            <person name="Henrissat B."/>
            <person name="Grigoriev I.V."/>
            <person name="Hibbett D.S."/>
            <person name="Martin F."/>
        </authorList>
    </citation>
    <scope>NUCLEOTIDE SEQUENCE [LARGE SCALE GENOMIC DNA]</scope>
    <source>
        <strain evidence="3">LaAM-08-1</strain>
    </source>
</reference>
<organism evidence="2 3">
    <name type="scientific">Laccaria amethystina LaAM-08-1</name>
    <dbReference type="NCBI Taxonomy" id="1095629"/>
    <lineage>
        <taxon>Eukaryota</taxon>
        <taxon>Fungi</taxon>
        <taxon>Dikarya</taxon>
        <taxon>Basidiomycota</taxon>
        <taxon>Agaricomycotina</taxon>
        <taxon>Agaricomycetes</taxon>
        <taxon>Agaricomycetidae</taxon>
        <taxon>Agaricales</taxon>
        <taxon>Agaricineae</taxon>
        <taxon>Hydnangiaceae</taxon>
        <taxon>Laccaria</taxon>
    </lineage>
</organism>
<gene>
    <name evidence="2" type="ORF">K443DRAFT_624786</name>
</gene>
<feature type="region of interest" description="Disordered" evidence="1">
    <location>
        <begin position="49"/>
        <end position="80"/>
    </location>
</feature>
<proteinExistence type="predicted"/>
<evidence type="ECO:0000313" key="2">
    <source>
        <dbReference type="EMBL" id="KIJ89457.1"/>
    </source>
</evidence>
<feature type="region of interest" description="Disordered" evidence="1">
    <location>
        <begin position="95"/>
        <end position="125"/>
    </location>
</feature>
<protein>
    <submittedName>
        <fullName evidence="2">Uncharacterized protein</fullName>
    </submittedName>
</protein>
<sequence length="150" mass="16824">MTNQPAQPVASGSNVRLPYSYWGTDEEMMPTIANDLIVRVGIKVSAPIRTDHEDNNGNFHCRGRDLHDGHQAKADDDRTEEKLRIEVSDLLCKAKAKRQKRRDDLIVSDSDDDGDDKKKGSKGKKQQRLLFEFDVCPEHLASYMALIGGA</sequence>
<name>A0A0C9WYG1_9AGAR</name>
<feature type="compositionally biased region" description="Basic and acidic residues" evidence="1">
    <location>
        <begin position="62"/>
        <end position="80"/>
    </location>
</feature>
<dbReference type="AlphaFoldDB" id="A0A0C9WYG1"/>
<evidence type="ECO:0000256" key="1">
    <source>
        <dbReference type="SAM" id="MobiDB-lite"/>
    </source>
</evidence>
<dbReference type="Proteomes" id="UP000054477">
    <property type="component" value="Unassembled WGS sequence"/>
</dbReference>
<reference evidence="2 3" key="1">
    <citation type="submission" date="2014-04" db="EMBL/GenBank/DDBJ databases">
        <authorList>
            <consortium name="DOE Joint Genome Institute"/>
            <person name="Kuo A."/>
            <person name="Kohler A."/>
            <person name="Nagy L.G."/>
            <person name="Floudas D."/>
            <person name="Copeland A."/>
            <person name="Barry K.W."/>
            <person name="Cichocki N."/>
            <person name="Veneault-Fourrey C."/>
            <person name="LaButti K."/>
            <person name="Lindquist E.A."/>
            <person name="Lipzen A."/>
            <person name="Lundell T."/>
            <person name="Morin E."/>
            <person name="Murat C."/>
            <person name="Sun H."/>
            <person name="Tunlid A."/>
            <person name="Henrissat B."/>
            <person name="Grigoriev I.V."/>
            <person name="Hibbett D.S."/>
            <person name="Martin F."/>
            <person name="Nordberg H.P."/>
            <person name="Cantor M.N."/>
            <person name="Hua S.X."/>
        </authorList>
    </citation>
    <scope>NUCLEOTIDE SEQUENCE [LARGE SCALE GENOMIC DNA]</scope>
    <source>
        <strain evidence="2 3">LaAM-08-1</strain>
    </source>
</reference>
<evidence type="ECO:0000313" key="3">
    <source>
        <dbReference type="Proteomes" id="UP000054477"/>
    </source>
</evidence>
<accession>A0A0C9WYG1</accession>